<feature type="domain" description="Deoxynucleoside kinase" evidence="2">
    <location>
        <begin position="19"/>
        <end position="212"/>
    </location>
</feature>
<dbReference type="Gene3D" id="3.40.50.300">
    <property type="entry name" value="P-loop containing nucleotide triphosphate hydrolases"/>
    <property type="match status" value="1"/>
</dbReference>
<protein>
    <submittedName>
        <fullName evidence="3">Deoxynucleoside kinase</fullName>
    </submittedName>
</protein>
<dbReference type="InterPro" id="IPR002624">
    <property type="entry name" value="DCK/DGK"/>
</dbReference>
<comment type="caution">
    <text evidence="3">The sequence shown here is derived from an EMBL/GenBank/DDBJ whole genome shotgun (WGS) entry which is preliminary data.</text>
</comment>
<dbReference type="CDD" id="cd01673">
    <property type="entry name" value="dNK"/>
    <property type="match status" value="1"/>
</dbReference>
<dbReference type="SUPFAM" id="SSF52540">
    <property type="entry name" value="P-loop containing nucleoside triphosphate hydrolases"/>
    <property type="match status" value="1"/>
</dbReference>
<evidence type="ECO:0000259" key="2">
    <source>
        <dbReference type="Pfam" id="PF01712"/>
    </source>
</evidence>
<dbReference type="InterPro" id="IPR027417">
    <property type="entry name" value="P-loop_NTPase"/>
</dbReference>
<name>A0ABT4D3G9_9CLOT</name>
<accession>A0ABT4D3G9</accession>
<keyword evidence="3" id="KW-0808">Transferase</keyword>
<proteinExistence type="inferred from homology"/>
<keyword evidence="4" id="KW-1185">Reference proteome</keyword>
<dbReference type="Proteomes" id="UP001078443">
    <property type="component" value="Unassembled WGS sequence"/>
</dbReference>
<evidence type="ECO:0000256" key="1">
    <source>
        <dbReference type="ARBA" id="ARBA00007420"/>
    </source>
</evidence>
<organism evidence="3 4">
    <name type="scientific">Clostridium aestuarii</name>
    <dbReference type="NCBI Taxonomy" id="338193"/>
    <lineage>
        <taxon>Bacteria</taxon>
        <taxon>Bacillati</taxon>
        <taxon>Bacillota</taxon>
        <taxon>Clostridia</taxon>
        <taxon>Eubacteriales</taxon>
        <taxon>Clostridiaceae</taxon>
        <taxon>Clostridium</taxon>
    </lineage>
</organism>
<sequence>MNYKDILDKINRKGCWNVIVVDGVVGVGKTTLMNMLVNEMGYKPFLEPVVDNPILDKFYYDRERYSFSLQIFFLNNRFRMIKEAAKMNNAILDRSIYGDLIFAKMLMENGEMSKEEYNLYADLFENMIEHCHPPKLMIYLETSVDAAIKKINKRGRDYEKIVEREYWERLNTHYNEYFNQYSISPILKINVDNIDFEKNSEDRKYIFDLINNKLKEIESNN</sequence>
<evidence type="ECO:0000313" key="4">
    <source>
        <dbReference type="Proteomes" id="UP001078443"/>
    </source>
</evidence>
<dbReference type="InterPro" id="IPR031314">
    <property type="entry name" value="DNK_dom"/>
</dbReference>
<dbReference type="PANTHER" id="PTHR10513">
    <property type="entry name" value="DEOXYNUCLEOSIDE KINASE"/>
    <property type="match status" value="1"/>
</dbReference>
<dbReference type="RefSeq" id="WP_268042451.1">
    <property type="nucleotide sequence ID" value="NZ_JAPQER010000011.1"/>
</dbReference>
<comment type="similarity">
    <text evidence="1">Belongs to the DCK/DGK family.</text>
</comment>
<dbReference type="PIRSF" id="PIRSF000705">
    <property type="entry name" value="DNK"/>
    <property type="match status" value="1"/>
</dbReference>
<reference evidence="3" key="1">
    <citation type="submission" date="2022-12" db="EMBL/GenBank/DDBJ databases">
        <authorList>
            <person name="Wang J."/>
        </authorList>
    </citation>
    <scope>NUCLEOTIDE SEQUENCE</scope>
    <source>
        <strain evidence="3">HY-45-18</strain>
    </source>
</reference>
<keyword evidence="3" id="KW-0418">Kinase</keyword>
<evidence type="ECO:0000313" key="3">
    <source>
        <dbReference type="EMBL" id="MCY6485794.1"/>
    </source>
</evidence>
<dbReference type="PANTHER" id="PTHR10513:SF35">
    <property type="entry name" value="DEOXYADENOSINE KINASE"/>
    <property type="match status" value="1"/>
</dbReference>
<dbReference type="InterPro" id="IPR050566">
    <property type="entry name" value="Deoxyribonucleoside_kinase"/>
</dbReference>
<gene>
    <name evidence="3" type="ORF">OW763_15850</name>
</gene>
<dbReference type="GO" id="GO:0016301">
    <property type="term" value="F:kinase activity"/>
    <property type="evidence" value="ECO:0007669"/>
    <property type="project" value="UniProtKB-KW"/>
</dbReference>
<dbReference type="EMBL" id="JAPQER010000011">
    <property type="protein sequence ID" value="MCY6485794.1"/>
    <property type="molecule type" value="Genomic_DNA"/>
</dbReference>
<dbReference type="Pfam" id="PF01712">
    <property type="entry name" value="dNK"/>
    <property type="match status" value="1"/>
</dbReference>